<dbReference type="PANTHER" id="PTHR10366:SF564">
    <property type="entry name" value="STEROL-4-ALPHA-CARBOXYLATE 3-DEHYDROGENASE, DECARBOXYLATING"/>
    <property type="match status" value="1"/>
</dbReference>
<dbReference type="Proteomes" id="UP000094801">
    <property type="component" value="Unassembled WGS sequence"/>
</dbReference>
<name>A0A1E4T324_9ASCO</name>
<dbReference type="PANTHER" id="PTHR10366">
    <property type="entry name" value="NAD DEPENDENT EPIMERASE/DEHYDRATASE"/>
    <property type="match status" value="1"/>
</dbReference>
<keyword evidence="1" id="KW-0560">Oxidoreductase</keyword>
<dbReference type="OrthoDB" id="2735536at2759"/>
<feature type="domain" description="NAD-dependent epimerase/dehydratase" evidence="3">
    <location>
        <begin position="9"/>
        <end position="255"/>
    </location>
</feature>
<evidence type="ECO:0000313" key="5">
    <source>
        <dbReference type="Proteomes" id="UP000094801"/>
    </source>
</evidence>
<keyword evidence="5" id="KW-1185">Reference proteome</keyword>
<dbReference type="SUPFAM" id="SSF51735">
    <property type="entry name" value="NAD(P)-binding Rossmann-fold domains"/>
    <property type="match status" value="1"/>
</dbReference>
<evidence type="ECO:0000259" key="3">
    <source>
        <dbReference type="Pfam" id="PF01370"/>
    </source>
</evidence>
<dbReference type="InterPro" id="IPR036291">
    <property type="entry name" value="NAD(P)-bd_dom_sf"/>
</dbReference>
<accession>A0A1E4T324</accession>
<reference evidence="5" key="1">
    <citation type="submission" date="2016-04" db="EMBL/GenBank/DDBJ databases">
        <title>Comparative genomics of biotechnologically important yeasts.</title>
        <authorList>
            <consortium name="DOE Joint Genome Institute"/>
            <person name="Riley R."/>
            <person name="Haridas S."/>
            <person name="Wolfe K.H."/>
            <person name="Lopes M.R."/>
            <person name="Hittinger C.T."/>
            <person name="Goker M."/>
            <person name="Salamov A."/>
            <person name="Wisecaver J."/>
            <person name="Long T.M."/>
            <person name="Aerts A.L."/>
            <person name="Barry K."/>
            <person name="Choi C."/>
            <person name="Clum A."/>
            <person name="Coughlan A.Y."/>
            <person name="Deshpande S."/>
            <person name="Douglass A.P."/>
            <person name="Hanson S.J."/>
            <person name="Klenk H.-P."/>
            <person name="Labutti K."/>
            <person name="Lapidus A."/>
            <person name="Lindquist E."/>
            <person name="Lipzen A."/>
            <person name="Meier-Kolthoff J.P."/>
            <person name="Ohm R.A."/>
            <person name="Otillar R.P."/>
            <person name="Pangilinan J."/>
            <person name="Peng Y."/>
            <person name="Rokas A."/>
            <person name="Rosa C.A."/>
            <person name="Scheuner C."/>
            <person name="Sibirny A.A."/>
            <person name="Slot J.C."/>
            <person name="Stielow J.B."/>
            <person name="Sun H."/>
            <person name="Kurtzman C.P."/>
            <person name="Blackwell M."/>
            <person name="Grigoriev I.V."/>
            <person name="Jeffries T.W."/>
        </authorList>
    </citation>
    <scope>NUCLEOTIDE SEQUENCE [LARGE SCALE GENOMIC DNA]</scope>
    <source>
        <strain evidence="5">NRRL YB-2248</strain>
    </source>
</reference>
<dbReference type="Pfam" id="PF01370">
    <property type="entry name" value="Epimerase"/>
    <property type="match status" value="1"/>
</dbReference>
<protein>
    <recommendedName>
        <fullName evidence="3">NAD-dependent epimerase/dehydratase domain-containing protein</fullName>
    </recommendedName>
</protein>
<evidence type="ECO:0000256" key="1">
    <source>
        <dbReference type="ARBA" id="ARBA00023002"/>
    </source>
</evidence>
<dbReference type="EMBL" id="KV453850">
    <property type="protein sequence ID" value="ODV86131.1"/>
    <property type="molecule type" value="Genomic_DNA"/>
</dbReference>
<dbReference type="InterPro" id="IPR050425">
    <property type="entry name" value="NAD(P)_dehydrat-like"/>
</dbReference>
<gene>
    <name evidence="4" type="ORF">CANARDRAFT_6625</name>
</gene>
<proteinExistence type="inferred from homology"/>
<evidence type="ECO:0000256" key="2">
    <source>
        <dbReference type="ARBA" id="ARBA00023445"/>
    </source>
</evidence>
<sequence length="339" mass="36812">MSSTKNTSILVTGANGYIAKHIVKQALNAGYGVVGTVRSVDKGEALAKLVKNDKFSYEVVEGVDYKGAYDEPLKNHPEVTVLLHTASPNNFGAEDPLNETINPAIEGVNNLFDSIKRNAPQVKRVVLTTSIAAIGILQGFSVVGGPYSEEDWNPITIEEGSKDPFSGYFASKKYEEKAAWNYIEEVKPNFSVVTIAPGFAAGPQAFDEDAAAGVQASTSGFVASWLDLTPSSDIPDLDFQIVDVRDVAKAHILGFELDAAQGERLIAASEGFNANVILEIIKKNFPEYKDKLPVTDSNAPKPKSHFKNDKTIKTLGIEFNKTEKIIVDQLTQLSRFKKA</sequence>
<dbReference type="Gene3D" id="3.40.50.720">
    <property type="entry name" value="NAD(P)-binding Rossmann-like Domain"/>
    <property type="match status" value="1"/>
</dbReference>
<dbReference type="STRING" id="983967.A0A1E4T324"/>
<comment type="similarity">
    <text evidence="2">Belongs to the NAD(P)-dependent epimerase/dehydratase family. Dihydroflavonol-4-reductase subfamily.</text>
</comment>
<evidence type="ECO:0000313" key="4">
    <source>
        <dbReference type="EMBL" id="ODV86131.1"/>
    </source>
</evidence>
<dbReference type="GO" id="GO:0016616">
    <property type="term" value="F:oxidoreductase activity, acting on the CH-OH group of donors, NAD or NADP as acceptor"/>
    <property type="evidence" value="ECO:0007669"/>
    <property type="project" value="TreeGrafter"/>
</dbReference>
<dbReference type="AlphaFoldDB" id="A0A1E4T324"/>
<organism evidence="4 5">
    <name type="scientific">[Candida] arabinofermentans NRRL YB-2248</name>
    <dbReference type="NCBI Taxonomy" id="983967"/>
    <lineage>
        <taxon>Eukaryota</taxon>
        <taxon>Fungi</taxon>
        <taxon>Dikarya</taxon>
        <taxon>Ascomycota</taxon>
        <taxon>Saccharomycotina</taxon>
        <taxon>Pichiomycetes</taxon>
        <taxon>Pichiales</taxon>
        <taxon>Pichiaceae</taxon>
        <taxon>Ogataea</taxon>
        <taxon>Ogataea/Candida clade</taxon>
    </lineage>
</organism>
<dbReference type="InterPro" id="IPR001509">
    <property type="entry name" value="Epimerase_deHydtase"/>
</dbReference>